<accession>A0A8J7JEI6</accession>
<comment type="caution">
    <text evidence="1">The sequence shown here is derived from an EMBL/GenBank/DDBJ whole genome shotgun (WGS) entry which is preliminary data.</text>
</comment>
<dbReference type="Proteomes" id="UP000636888">
    <property type="component" value="Unassembled WGS sequence"/>
</dbReference>
<keyword evidence="2" id="KW-1185">Reference proteome</keyword>
<dbReference type="SUPFAM" id="SSF55781">
    <property type="entry name" value="GAF domain-like"/>
    <property type="match status" value="1"/>
</dbReference>
<dbReference type="EMBL" id="JAEMHM010000010">
    <property type="protein sequence ID" value="MBJ6725676.1"/>
    <property type="molecule type" value="Genomic_DNA"/>
</dbReference>
<reference evidence="1" key="1">
    <citation type="submission" date="2020-12" db="EMBL/GenBank/DDBJ databases">
        <title>Geomonas sp. Red875, isolated from river sediment.</title>
        <authorList>
            <person name="Xu Z."/>
            <person name="Zhang Z."/>
            <person name="Masuda Y."/>
            <person name="Itoh H."/>
            <person name="Senoo K."/>
        </authorList>
    </citation>
    <scope>NUCLEOTIDE SEQUENCE</scope>
    <source>
        <strain evidence="1">Red875</strain>
    </source>
</reference>
<gene>
    <name evidence="1" type="ORF">JFN93_13230</name>
</gene>
<dbReference type="AlphaFoldDB" id="A0A8J7JEI6"/>
<protein>
    <submittedName>
        <fullName evidence="1">GAF domain-containing protein</fullName>
    </submittedName>
</protein>
<proteinExistence type="predicted"/>
<evidence type="ECO:0000313" key="2">
    <source>
        <dbReference type="Proteomes" id="UP000636888"/>
    </source>
</evidence>
<organism evidence="1 2">
    <name type="scientific">Geomesophilobacter sediminis</name>
    <dbReference type="NCBI Taxonomy" id="2798584"/>
    <lineage>
        <taxon>Bacteria</taxon>
        <taxon>Pseudomonadati</taxon>
        <taxon>Thermodesulfobacteriota</taxon>
        <taxon>Desulfuromonadia</taxon>
        <taxon>Geobacterales</taxon>
        <taxon>Geobacteraceae</taxon>
        <taxon>Geomesophilobacter</taxon>
    </lineage>
</organism>
<evidence type="ECO:0000313" key="1">
    <source>
        <dbReference type="EMBL" id="MBJ6725676.1"/>
    </source>
</evidence>
<dbReference type="RefSeq" id="WP_199384567.1">
    <property type="nucleotide sequence ID" value="NZ_JAEMHM010000010.1"/>
</dbReference>
<sequence length="137" mass="14515">MEYATRQCSRVALFLLKRGKAVGWLAQSAGAAVPGFHLLELPLSEAPLFARAAEHRSCLLGFGGSPEIARVRDVLGGGGPDEILVVPLVIRGSTVALLVLQGPPGVLGPKALELHRLMEKAALAFEILILKSKILMT</sequence>
<name>A0A8J7JEI6_9BACT</name>